<proteinExistence type="predicted"/>
<protein>
    <submittedName>
        <fullName evidence="2">Uncharacterized protein</fullName>
    </submittedName>
</protein>
<evidence type="ECO:0000313" key="2">
    <source>
        <dbReference type="EMBL" id="KAF1913182.1"/>
    </source>
</evidence>
<name>A0A6A5QCX5_AMPQU</name>
<evidence type="ECO:0000313" key="3">
    <source>
        <dbReference type="Proteomes" id="UP000800096"/>
    </source>
</evidence>
<keyword evidence="3" id="KW-1185">Reference proteome</keyword>
<dbReference type="EMBL" id="ML979139">
    <property type="protein sequence ID" value="KAF1913182.1"/>
    <property type="molecule type" value="Genomic_DNA"/>
</dbReference>
<feature type="region of interest" description="Disordered" evidence="1">
    <location>
        <begin position="40"/>
        <end position="75"/>
    </location>
</feature>
<dbReference type="AlphaFoldDB" id="A0A6A5QCX5"/>
<evidence type="ECO:0000256" key="1">
    <source>
        <dbReference type="SAM" id="MobiDB-lite"/>
    </source>
</evidence>
<reference evidence="2" key="1">
    <citation type="journal article" date="2020" name="Stud. Mycol.">
        <title>101 Dothideomycetes genomes: a test case for predicting lifestyles and emergence of pathogens.</title>
        <authorList>
            <person name="Haridas S."/>
            <person name="Albert R."/>
            <person name="Binder M."/>
            <person name="Bloem J."/>
            <person name="Labutti K."/>
            <person name="Salamov A."/>
            <person name="Andreopoulos B."/>
            <person name="Baker S."/>
            <person name="Barry K."/>
            <person name="Bills G."/>
            <person name="Bluhm B."/>
            <person name="Cannon C."/>
            <person name="Castanera R."/>
            <person name="Culley D."/>
            <person name="Daum C."/>
            <person name="Ezra D."/>
            <person name="Gonzalez J."/>
            <person name="Henrissat B."/>
            <person name="Kuo A."/>
            <person name="Liang C."/>
            <person name="Lipzen A."/>
            <person name="Lutzoni F."/>
            <person name="Magnuson J."/>
            <person name="Mondo S."/>
            <person name="Nolan M."/>
            <person name="Ohm R."/>
            <person name="Pangilinan J."/>
            <person name="Park H.-J."/>
            <person name="Ramirez L."/>
            <person name="Alfaro M."/>
            <person name="Sun H."/>
            <person name="Tritt A."/>
            <person name="Yoshinaga Y."/>
            <person name="Zwiers L.-H."/>
            <person name="Turgeon B."/>
            <person name="Goodwin S."/>
            <person name="Spatafora J."/>
            <person name="Crous P."/>
            <person name="Grigoriev I."/>
        </authorList>
    </citation>
    <scope>NUCLEOTIDE SEQUENCE</scope>
    <source>
        <strain evidence="2">HMLAC05119</strain>
    </source>
</reference>
<organism evidence="2 3">
    <name type="scientific">Ampelomyces quisqualis</name>
    <name type="common">Powdery mildew agent</name>
    <dbReference type="NCBI Taxonomy" id="50730"/>
    <lineage>
        <taxon>Eukaryota</taxon>
        <taxon>Fungi</taxon>
        <taxon>Dikarya</taxon>
        <taxon>Ascomycota</taxon>
        <taxon>Pezizomycotina</taxon>
        <taxon>Dothideomycetes</taxon>
        <taxon>Pleosporomycetidae</taxon>
        <taxon>Pleosporales</taxon>
        <taxon>Pleosporineae</taxon>
        <taxon>Phaeosphaeriaceae</taxon>
        <taxon>Ampelomyces</taxon>
    </lineage>
</organism>
<accession>A0A6A5QCX5</accession>
<gene>
    <name evidence="2" type="ORF">BDU57DRAFT_597589</name>
</gene>
<dbReference type="Proteomes" id="UP000800096">
    <property type="component" value="Unassembled WGS sequence"/>
</dbReference>
<sequence>MPAVNLPSTTPRANTSFTTKLNILCSCSQCTFFLHPTLTSPPSSALPPPPFPPPPPPTAPRHPSLAPSTPPFSPFNPKTPGILRCTAPACREPVWVLELGNKLCGAHARGLRESIGVCFGMVGAEVRG</sequence>
<feature type="compositionally biased region" description="Pro residues" evidence="1">
    <location>
        <begin position="44"/>
        <end position="60"/>
    </location>
</feature>